<feature type="region of interest" description="Disordered" evidence="1">
    <location>
        <begin position="85"/>
        <end position="105"/>
    </location>
</feature>
<organism evidence="2">
    <name type="scientific">Amblyomma aureolatum</name>
    <dbReference type="NCBI Taxonomy" id="187763"/>
    <lineage>
        <taxon>Eukaryota</taxon>
        <taxon>Metazoa</taxon>
        <taxon>Ecdysozoa</taxon>
        <taxon>Arthropoda</taxon>
        <taxon>Chelicerata</taxon>
        <taxon>Arachnida</taxon>
        <taxon>Acari</taxon>
        <taxon>Parasitiformes</taxon>
        <taxon>Ixodida</taxon>
        <taxon>Ixodoidea</taxon>
        <taxon>Ixodidae</taxon>
        <taxon>Amblyomminae</taxon>
        <taxon>Amblyomma</taxon>
    </lineage>
</organism>
<dbReference type="EMBL" id="GFAC01006133">
    <property type="protein sequence ID" value="JAT93055.1"/>
    <property type="molecule type" value="mRNA"/>
</dbReference>
<protein>
    <submittedName>
        <fullName evidence="2">Uncharacterized protein</fullName>
    </submittedName>
</protein>
<dbReference type="AlphaFoldDB" id="A0A1E1X1B3"/>
<reference evidence="2" key="1">
    <citation type="journal article" date="2017" name="Front. Cell. Infect. Microbiol.">
        <title>The Distinct Transcriptional Response of the Midgut of Amblyomma sculptum and Amblyomma aureolatum Ticks to Rickettsia rickettsii Correlates to Their Differences in Susceptibility to Infection.</title>
        <authorList>
            <person name="Martins L.A."/>
            <person name="Galletti M.F.B.M."/>
            <person name="Ribeiro J.M."/>
            <person name="Fujita A."/>
            <person name="Costa F.B."/>
            <person name="Labruna M.B."/>
            <person name="Daffre S."/>
            <person name="Fogaca A.C."/>
        </authorList>
    </citation>
    <scope>NUCLEOTIDE SEQUENCE</scope>
</reference>
<evidence type="ECO:0000313" key="2">
    <source>
        <dbReference type="EMBL" id="JAT93055.1"/>
    </source>
</evidence>
<feature type="compositionally biased region" description="Polar residues" evidence="1">
    <location>
        <begin position="85"/>
        <end position="99"/>
    </location>
</feature>
<evidence type="ECO:0000256" key="1">
    <source>
        <dbReference type="SAM" id="MobiDB-lite"/>
    </source>
</evidence>
<name>A0A1E1X1B3_9ACAR</name>
<proteinExistence type="evidence at transcript level"/>
<accession>A0A1E1X1B3</accession>
<sequence>MNTSGSILSFSLSTRTSVVCKLDYDIDTNDTYTSFSRYIPGSGRNPTVAGSRRAGSGSGSVYRVTGEFYYAQSGENYDAMKTTYNESQVSAPRRQSSARGRTRGATVEQEFRIRTTAVESGKTEECYGKLKEQLPASQTQVTSQLLKQTQCWSRYQSDCSGNEPENEKGN</sequence>